<sequence length="76" mass="8068">MGELRGQRLVLAVSVLTSLGFMLIGYDNGLMGGLVNAPAFNSTFDSPDPTMTGLIVAIYEGKQTRRGDSKSMITVS</sequence>
<keyword evidence="1" id="KW-1133">Transmembrane helix</keyword>
<dbReference type="AlphaFoldDB" id="A0A135RYE4"/>
<keyword evidence="1" id="KW-0472">Membrane</keyword>
<keyword evidence="1" id="KW-0812">Transmembrane</keyword>
<protein>
    <recommendedName>
        <fullName evidence="4">Major facilitator superfamily (MFS) profile domain-containing protein</fullName>
    </recommendedName>
</protein>
<keyword evidence="3" id="KW-1185">Reference proteome</keyword>
<dbReference type="InterPro" id="IPR036259">
    <property type="entry name" value="MFS_trans_sf"/>
</dbReference>
<gene>
    <name evidence="2" type="ORF">CNYM01_10225</name>
</gene>
<evidence type="ECO:0000313" key="2">
    <source>
        <dbReference type="EMBL" id="KXH28588.1"/>
    </source>
</evidence>
<proteinExistence type="predicted"/>
<accession>A0A135RYE4</accession>
<dbReference type="Proteomes" id="UP000070054">
    <property type="component" value="Unassembled WGS sequence"/>
</dbReference>
<comment type="caution">
    <text evidence="2">The sequence shown here is derived from an EMBL/GenBank/DDBJ whole genome shotgun (WGS) entry which is preliminary data.</text>
</comment>
<evidence type="ECO:0000256" key="1">
    <source>
        <dbReference type="SAM" id="Phobius"/>
    </source>
</evidence>
<evidence type="ECO:0000313" key="3">
    <source>
        <dbReference type="Proteomes" id="UP000070054"/>
    </source>
</evidence>
<evidence type="ECO:0008006" key="4">
    <source>
        <dbReference type="Google" id="ProtNLM"/>
    </source>
</evidence>
<dbReference type="Gene3D" id="1.20.1250.20">
    <property type="entry name" value="MFS general substrate transporter like domains"/>
    <property type="match status" value="1"/>
</dbReference>
<dbReference type="EMBL" id="JEMN01001714">
    <property type="protein sequence ID" value="KXH28588.1"/>
    <property type="molecule type" value="Genomic_DNA"/>
</dbReference>
<organism evidence="2 3">
    <name type="scientific">Colletotrichum nymphaeae SA-01</name>
    <dbReference type="NCBI Taxonomy" id="1460502"/>
    <lineage>
        <taxon>Eukaryota</taxon>
        <taxon>Fungi</taxon>
        <taxon>Dikarya</taxon>
        <taxon>Ascomycota</taxon>
        <taxon>Pezizomycotina</taxon>
        <taxon>Sordariomycetes</taxon>
        <taxon>Hypocreomycetidae</taxon>
        <taxon>Glomerellales</taxon>
        <taxon>Glomerellaceae</taxon>
        <taxon>Colletotrichum</taxon>
        <taxon>Colletotrichum acutatum species complex</taxon>
    </lineage>
</organism>
<reference evidence="2 3" key="1">
    <citation type="submission" date="2014-02" db="EMBL/GenBank/DDBJ databases">
        <title>The genome sequence of Colletotrichum nymphaeae SA-01.</title>
        <authorList>
            <person name="Baroncelli R."/>
            <person name="Thon M.R."/>
        </authorList>
    </citation>
    <scope>NUCLEOTIDE SEQUENCE [LARGE SCALE GENOMIC DNA]</scope>
    <source>
        <strain evidence="2 3">SA-01</strain>
    </source>
</reference>
<name>A0A135RYE4_9PEZI</name>
<feature type="transmembrane region" description="Helical" evidence="1">
    <location>
        <begin position="9"/>
        <end position="26"/>
    </location>
</feature>